<evidence type="ECO:0000256" key="13">
    <source>
        <dbReference type="SAM" id="MobiDB-lite"/>
    </source>
</evidence>
<keyword evidence="18" id="KW-1185">Reference proteome</keyword>
<dbReference type="InterPro" id="IPR014014">
    <property type="entry name" value="RNA_helicase_DEAD_Q_motif"/>
</dbReference>
<dbReference type="Pfam" id="PF00270">
    <property type="entry name" value="DEAD"/>
    <property type="match status" value="1"/>
</dbReference>
<evidence type="ECO:0000256" key="1">
    <source>
        <dbReference type="ARBA" id="ARBA00004123"/>
    </source>
</evidence>
<evidence type="ECO:0000259" key="14">
    <source>
        <dbReference type="PROSITE" id="PS51192"/>
    </source>
</evidence>
<dbReference type="GO" id="GO:0005737">
    <property type="term" value="C:cytoplasm"/>
    <property type="evidence" value="ECO:0007669"/>
    <property type="project" value="UniProtKB-SubCell"/>
</dbReference>
<dbReference type="InterPro" id="IPR027417">
    <property type="entry name" value="P-loop_NTPase"/>
</dbReference>
<feature type="region of interest" description="Disordered" evidence="13">
    <location>
        <begin position="1"/>
        <end position="77"/>
    </location>
</feature>
<organism evidence="17 18">
    <name type="scientific">Geodia barretti</name>
    <name type="common">Barrett's horny sponge</name>
    <dbReference type="NCBI Taxonomy" id="519541"/>
    <lineage>
        <taxon>Eukaryota</taxon>
        <taxon>Metazoa</taxon>
        <taxon>Porifera</taxon>
        <taxon>Demospongiae</taxon>
        <taxon>Heteroscleromorpha</taxon>
        <taxon>Tetractinellida</taxon>
        <taxon>Astrophorina</taxon>
        <taxon>Geodiidae</taxon>
        <taxon>Geodia</taxon>
    </lineage>
</organism>
<evidence type="ECO:0000256" key="9">
    <source>
        <dbReference type="ARBA" id="ARBA00022884"/>
    </source>
</evidence>
<keyword evidence="9" id="KW-0694">RNA-binding</keyword>
<evidence type="ECO:0000256" key="7">
    <source>
        <dbReference type="ARBA" id="ARBA00022806"/>
    </source>
</evidence>
<keyword evidence="4" id="KW-0963">Cytoplasm</keyword>
<keyword evidence="5" id="KW-0547">Nucleotide-binding</keyword>
<comment type="subcellular location">
    <subcellularLocation>
        <location evidence="2">Cytoplasm</location>
    </subcellularLocation>
    <subcellularLocation>
        <location evidence="1">Nucleus</location>
    </subcellularLocation>
</comment>
<reference evidence="17" key="1">
    <citation type="submission" date="2023-03" db="EMBL/GenBank/DDBJ databases">
        <authorList>
            <person name="Steffen K."/>
            <person name="Cardenas P."/>
        </authorList>
    </citation>
    <scope>NUCLEOTIDE SEQUENCE</scope>
</reference>
<dbReference type="GO" id="GO:0003723">
    <property type="term" value="F:RNA binding"/>
    <property type="evidence" value="ECO:0007669"/>
    <property type="project" value="UniProtKB-KW"/>
</dbReference>
<dbReference type="EMBL" id="CASHTH010003125">
    <property type="protein sequence ID" value="CAI8040702.1"/>
    <property type="molecule type" value="Genomic_DNA"/>
</dbReference>
<dbReference type="FunFam" id="3.40.50.300:FF:000318">
    <property type="entry name" value="ATP-dependent RNA helicase DDX19B"/>
    <property type="match status" value="1"/>
</dbReference>
<evidence type="ECO:0000256" key="4">
    <source>
        <dbReference type="ARBA" id="ARBA00022490"/>
    </source>
</evidence>
<gene>
    <name evidence="17" type="ORF">GBAR_LOCUS22644</name>
</gene>
<evidence type="ECO:0000256" key="8">
    <source>
        <dbReference type="ARBA" id="ARBA00022840"/>
    </source>
</evidence>
<evidence type="ECO:0000259" key="16">
    <source>
        <dbReference type="PROSITE" id="PS51195"/>
    </source>
</evidence>
<keyword evidence="10" id="KW-0539">Nucleus</keyword>
<accession>A0AA35T4G4</accession>
<comment type="catalytic activity">
    <reaction evidence="11">
        <text>ATP + H2O = ADP + phosphate + H(+)</text>
        <dbReference type="Rhea" id="RHEA:13065"/>
        <dbReference type="ChEBI" id="CHEBI:15377"/>
        <dbReference type="ChEBI" id="CHEBI:15378"/>
        <dbReference type="ChEBI" id="CHEBI:30616"/>
        <dbReference type="ChEBI" id="CHEBI:43474"/>
        <dbReference type="ChEBI" id="CHEBI:456216"/>
        <dbReference type="EC" id="3.6.4.13"/>
    </reaction>
</comment>
<dbReference type="PANTHER" id="PTHR47958">
    <property type="entry name" value="ATP-DEPENDENT RNA HELICASE DBP3"/>
    <property type="match status" value="1"/>
</dbReference>
<dbReference type="SMART" id="SM00487">
    <property type="entry name" value="DEXDc"/>
    <property type="match status" value="1"/>
</dbReference>
<dbReference type="InterPro" id="IPR001650">
    <property type="entry name" value="Helicase_C-like"/>
</dbReference>
<evidence type="ECO:0000256" key="6">
    <source>
        <dbReference type="ARBA" id="ARBA00022801"/>
    </source>
</evidence>
<dbReference type="GO" id="GO:0005524">
    <property type="term" value="F:ATP binding"/>
    <property type="evidence" value="ECO:0007669"/>
    <property type="project" value="UniProtKB-KW"/>
</dbReference>
<feature type="domain" description="Helicase C-terminal" evidence="15">
    <location>
        <begin position="330"/>
        <end position="498"/>
    </location>
</feature>
<evidence type="ECO:0000256" key="5">
    <source>
        <dbReference type="ARBA" id="ARBA00022741"/>
    </source>
</evidence>
<comment type="caution">
    <text evidence="17">The sequence shown here is derived from an EMBL/GenBank/DDBJ whole genome shotgun (WGS) entry which is preliminary data.</text>
</comment>
<dbReference type="InterPro" id="IPR014001">
    <property type="entry name" value="Helicase_ATP-bd"/>
</dbReference>
<dbReference type="Gene3D" id="3.40.50.300">
    <property type="entry name" value="P-loop containing nucleotide triphosphate hydrolases"/>
    <property type="match status" value="2"/>
</dbReference>
<evidence type="ECO:0000256" key="3">
    <source>
        <dbReference type="ARBA" id="ARBA00012552"/>
    </source>
</evidence>
<name>A0AA35T4G4_GEOBA</name>
<dbReference type="Proteomes" id="UP001174909">
    <property type="component" value="Unassembled WGS sequence"/>
</dbReference>
<evidence type="ECO:0000313" key="18">
    <source>
        <dbReference type="Proteomes" id="UP001174909"/>
    </source>
</evidence>
<dbReference type="CDD" id="cd18787">
    <property type="entry name" value="SF2_C_DEAD"/>
    <property type="match status" value="1"/>
</dbReference>
<dbReference type="GO" id="GO:0016787">
    <property type="term" value="F:hydrolase activity"/>
    <property type="evidence" value="ECO:0007669"/>
    <property type="project" value="UniProtKB-KW"/>
</dbReference>
<evidence type="ECO:0000256" key="11">
    <source>
        <dbReference type="ARBA" id="ARBA00047984"/>
    </source>
</evidence>
<dbReference type="SMART" id="SM00490">
    <property type="entry name" value="HELICc"/>
    <property type="match status" value="1"/>
</dbReference>
<dbReference type="GO" id="GO:0003724">
    <property type="term" value="F:RNA helicase activity"/>
    <property type="evidence" value="ECO:0007669"/>
    <property type="project" value="UniProtKB-EC"/>
</dbReference>
<dbReference type="PROSITE" id="PS51194">
    <property type="entry name" value="HELICASE_CTER"/>
    <property type="match status" value="1"/>
</dbReference>
<dbReference type="CDD" id="cd17963">
    <property type="entry name" value="DEADc_DDX19_DDX25"/>
    <property type="match status" value="1"/>
</dbReference>
<dbReference type="PROSITE" id="PS51192">
    <property type="entry name" value="HELICASE_ATP_BIND_1"/>
    <property type="match status" value="1"/>
</dbReference>
<dbReference type="GO" id="GO:0005634">
    <property type="term" value="C:nucleus"/>
    <property type="evidence" value="ECO:0007669"/>
    <property type="project" value="UniProtKB-SubCell"/>
</dbReference>
<proteinExistence type="predicted"/>
<evidence type="ECO:0000256" key="10">
    <source>
        <dbReference type="ARBA" id="ARBA00023242"/>
    </source>
</evidence>
<keyword evidence="7 17" id="KW-0347">Helicase</keyword>
<feature type="domain" description="DEAD-box RNA helicase Q" evidence="16">
    <location>
        <begin position="117"/>
        <end position="145"/>
    </location>
</feature>
<keyword evidence="8" id="KW-0067">ATP-binding</keyword>
<feature type="short sequence motif" description="Q motif" evidence="12">
    <location>
        <begin position="117"/>
        <end position="145"/>
    </location>
</feature>
<keyword evidence="6" id="KW-0378">Hydrolase</keyword>
<sequence length="504" mass="55957">MSALEGDWGAALDQQENELSGKVSKMAVKESVTPSVGRGRGRPKEGQSTAAVGVASQPVATPTTRDAVPEDGEEGGEKTMVADSSLFNHLLRTKLVDSKNTVEVQRKNPNSPLYSVKSFEELHLHPDLLKGVYGMGFNRPSKIQEQALPILLSDPPCNLIAQSQSGTGKTAAFVLAMLSRVDPSKHHPQVICLSPTFDLAQQTGNVLTHMAQYLSVNMVYAVRGSRVDARVERQEQIVMGTAGTMLDWVLKKKVIDAKKIKMFVLDEADVMIDQQGQQDQTIRIQRQLSKECQMVLFSATYNEEVMKFASMVIPDPVIMRLKRNEESLDNIKQFYVACTSEEAKFDALCNLYGVISIGQAMVFCHTKKSAGWLAGKMHQEGHAVALITGESTIEQRIAVLNRYREGKEKLLITTNLCARGIDVEQVTVVVNYDIPMDVHRQVDFETYLHRIGRTGRFGRSGLAINFVDGRRTMEMVKKIEEHFGRKISKMEIDDPDSIEQAVAS</sequence>
<evidence type="ECO:0000313" key="17">
    <source>
        <dbReference type="EMBL" id="CAI8040702.1"/>
    </source>
</evidence>
<dbReference type="FunFam" id="3.40.50.300:FF:000849">
    <property type="entry name" value="ATP-dependent RNA helicase DBP5"/>
    <property type="match status" value="1"/>
</dbReference>
<dbReference type="InterPro" id="IPR011545">
    <property type="entry name" value="DEAD/DEAH_box_helicase_dom"/>
</dbReference>
<evidence type="ECO:0000259" key="15">
    <source>
        <dbReference type="PROSITE" id="PS51194"/>
    </source>
</evidence>
<dbReference type="Pfam" id="PF00271">
    <property type="entry name" value="Helicase_C"/>
    <property type="match status" value="1"/>
</dbReference>
<protein>
    <recommendedName>
        <fullName evidence="3">RNA helicase</fullName>
        <ecNumber evidence="3">3.6.4.13</ecNumber>
    </recommendedName>
</protein>
<dbReference type="EC" id="3.6.4.13" evidence="3"/>
<feature type="domain" description="Helicase ATP-binding" evidence="14">
    <location>
        <begin position="150"/>
        <end position="319"/>
    </location>
</feature>
<dbReference type="AlphaFoldDB" id="A0AA35T4G4"/>
<evidence type="ECO:0000256" key="12">
    <source>
        <dbReference type="PROSITE-ProRule" id="PRU00552"/>
    </source>
</evidence>
<dbReference type="SUPFAM" id="SSF52540">
    <property type="entry name" value="P-loop containing nucleoside triphosphate hydrolases"/>
    <property type="match status" value="1"/>
</dbReference>
<evidence type="ECO:0000256" key="2">
    <source>
        <dbReference type="ARBA" id="ARBA00004496"/>
    </source>
</evidence>
<dbReference type="PROSITE" id="PS51195">
    <property type="entry name" value="Q_MOTIF"/>
    <property type="match status" value="1"/>
</dbReference>